<accession>A0ABR7VG22</accession>
<name>A0ABR7VG22_9FLAO</name>
<dbReference type="InterPro" id="IPR052637">
    <property type="entry name" value="KLHDC3-like"/>
</dbReference>
<dbReference type="Pfam" id="PF24981">
    <property type="entry name" value="Beta-prop_ATRN-LZTR1"/>
    <property type="match status" value="1"/>
</dbReference>
<reference evidence="4 5" key="1">
    <citation type="submission" date="2020-05" db="EMBL/GenBank/DDBJ databases">
        <title>The draft genome sequence of Maribacter arenosus CAU 1321.</title>
        <authorList>
            <person name="Mu L."/>
        </authorList>
    </citation>
    <scope>NUCLEOTIDE SEQUENCE [LARGE SCALE GENOMIC DNA]</scope>
    <source>
        <strain evidence="4 5">CAU 1321</strain>
    </source>
</reference>
<keyword evidence="2" id="KW-0677">Repeat</keyword>
<protein>
    <recommendedName>
        <fullName evidence="3">Attractin/MKLN-like beta-propeller domain-containing protein</fullName>
    </recommendedName>
</protein>
<evidence type="ECO:0000313" key="4">
    <source>
        <dbReference type="EMBL" id="MBD0852547.1"/>
    </source>
</evidence>
<dbReference type="RefSeq" id="WP_188315670.1">
    <property type="nucleotide sequence ID" value="NZ_JABTCG010000010.1"/>
</dbReference>
<dbReference type="InterPro" id="IPR011043">
    <property type="entry name" value="Gal_Oxase/kelch_b-propeller"/>
</dbReference>
<dbReference type="Proteomes" id="UP000598350">
    <property type="component" value="Unassembled WGS sequence"/>
</dbReference>
<keyword evidence="5" id="KW-1185">Reference proteome</keyword>
<sequence length="349" mass="39904">MKLSKLITLTILTFTIWSCQKEELFLEPINDLPDNKAVTGRTSLYPSISLNFNLESSTSKMGGFAGQAMTFFNGYLWLVGGDNGNTPPWTSNSEVWRSPNGIDWKLVTSNLFDERRNHSLIVFKNKMWLIGGINNDGEVLSDIWNTKDGIHWNRINYLNPLLDIDQNSSVVFNDRIYVFRGNGRTNQEVWSTSDGSNWRMETDNAFPVRSHYKTAVFNGFIYVYGGLIRGGELTNEVWASPDGSYWYQKRPADAIFDARINHTATVFDGKVWVVGGESWDTSGSRTFYGDIWYSTNMKYWSKYDGKPPFYKGLQSHESLVYDDKLWVFGGYRLDGSMVSILSNNIWSVD</sequence>
<feature type="domain" description="Attractin/MKLN-like beta-propeller" evidence="3">
    <location>
        <begin position="76"/>
        <end position="332"/>
    </location>
</feature>
<dbReference type="Gene3D" id="2.130.10.80">
    <property type="entry name" value="Galactose oxidase/kelch, beta-propeller"/>
    <property type="match status" value="1"/>
</dbReference>
<dbReference type="PANTHER" id="PTHR46461:SF1">
    <property type="entry name" value="KELCH DOMAIN-CONTAINING PROTEIN 3"/>
    <property type="match status" value="1"/>
</dbReference>
<evidence type="ECO:0000313" key="5">
    <source>
        <dbReference type="Proteomes" id="UP000598350"/>
    </source>
</evidence>
<comment type="caution">
    <text evidence="4">The sequence shown here is derived from an EMBL/GenBank/DDBJ whole genome shotgun (WGS) entry which is preliminary data.</text>
</comment>
<dbReference type="EMBL" id="JABTCG010000010">
    <property type="protein sequence ID" value="MBD0852547.1"/>
    <property type="molecule type" value="Genomic_DNA"/>
</dbReference>
<evidence type="ECO:0000256" key="1">
    <source>
        <dbReference type="ARBA" id="ARBA00022441"/>
    </source>
</evidence>
<gene>
    <name evidence="4" type="ORF">HPE63_17860</name>
</gene>
<dbReference type="InterPro" id="IPR015915">
    <property type="entry name" value="Kelch-typ_b-propeller"/>
</dbReference>
<dbReference type="Gene3D" id="2.120.10.80">
    <property type="entry name" value="Kelch-type beta propeller"/>
    <property type="match status" value="1"/>
</dbReference>
<evidence type="ECO:0000259" key="3">
    <source>
        <dbReference type="Pfam" id="PF24981"/>
    </source>
</evidence>
<dbReference type="InterPro" id="IPR037293">
    <property type="entry name" value="Gal_Oxidase_central_sf"/>
</dbReference>
<dbReference type="InterPro" id="IPR056737">
    <property type="entry name" value="Beta-prop_ATRN-MKLN-like"/>
</dbReference>
<proteinExistence type="predicted"/>
<keyword evidence="1" id="KW-0880">Kelch repeat</keyword>
<organism evidence="4 5">
    <name type="scientific">Maribacter arenosus</name>
    <dbReference type="NCBI Taxonomy" id="1854708"/>
    <lineage>
        <taxon>Bacteria</taxon>
        <taxon>Pseudomonadati</taxon>
        <taxon>Bacteroidota</taxon>
        <taxon>Flavobacteriia</taxon>
        <taxon>Flavobacteriales</taxon>
        <taxon>Flavobacteriaceae</taxon>
        <taxon>Maribacter</taxon>
    </lineage>
</organism>
<dbReference type="SUPFAM" id="SSF50965">
    <property type="entry name" value="Galactose oxidase, central domain"/>
    <property type="match status" value="1"/>
</dbReference>
<dbReference type="PANTHER" id="PTHR46461">
    <property type="entry name" value="KELCH DOMAIN-CONTAINING PROTEIN 3"/>
    <property type="match status" value="1"/>
</dbReference>
<evidence type="ECO:0000256" key="2">
    <source>
        <dbReference type="ARBA" id="ARBA00022737"/>
    </source>
</evidence>